<feature type="region of interest" description="Disordered" evidence="1">
    <location>
        <begin position="1"/>
        <end position="33"/>
    </location>
</feature>
<gene>
    <name evidence="2" type="ORF">AFUS01_LOCUS27274</name>
</gene>
<comment type="caution">
    <text evidence="2">The sequence shown here is derived from an EMBL/GenBank/DDBJ whole genome shotgun (WGS) entry which is preliminary data.</text>
</comment>
<feature type="non-terminal residue" evidence="2">
    <location>
        <position position="1"/>
    </location>
</feature>
<dbReference type="EMBL" id="CAJVCH010375480">
    <property type="protein sequence ID" value="CAG7816662.1"/>
    <property type="molecule type" value="Genomic_DNA"/>
</dbReference>
<evidence type="ECO:0000256" key="1">
    <source>
        <dbReference type="SAM" id="MobiDB-lite"/>
    </source>
</evidence>
<dbReference type="AlphaFoldDB" id="A0A8J2KP66"/>
<keyword evidence="3" id="KW-1185">Reference proteome</keyword>
<organism evidence="2 3">
    <name type="scientific">Allacma fusca</name>
    <dbReference type="NCBI Taxonomy" id="39272"/>
    <lineage>
        <taxon>Eukaryota</taxon>
        <taxon>Metazoa</taxon>
        <taxon>Ecdysozoa</taxon>
        <taxon>Arthropoda</taxon>
        <taxon>Hexapoda</taxon>
        <taxon>Collembola</taxon>
        <taxon>Symphypleona</taxon>
        <taxon>Sminthuridae</taxon>
        <taxon>Allacma</taxon>
    </lineage>
</organism>
<feature type="compositionally biased region" description="Basic and acidic residues" evidence="1">
    <location>
        <begin position="1"/>
        <end position="21"/>
    </location>
</feature>
<protein>
    <submittedName>
        <fullName evidence="2">Uncharacterized protein</fullName>
    </submittedName>
</protein>
<feature type="compositionally biased region" description="Acidic residues" evidence="1">
    <location>
        <begin position="24"/>
        <end position="33"/>
    </location>
</feature>
<accession>A0A8J2KP66</accession>
<sequence>VISERKREYLAAKYNKPEKSNGTDGEDDATNAD</sequence>
<proteinExistence type="predicted"/>
<evidence type="ECO:0000313" key="3">
    <source>
        <dbReference type="Proteomes" id="UP000708208"/>
    </source>
</evidence>
<dbReference type="Proteomes" id="UP000708208">
    <property type="component" value="Unassembled WGS sequence"/>
</dbReference>
<name>A0A8J2KP66_9HEXA</name>
<evidence type="ECO:0000313" key="2">
    <source>
        <dbReference type="EMBL" id="CAG7816662.1"/>
    </source>
</evidence>
<reference evidence="2" key="1">
    <citation type="submission" date="2021-06" db="EMBL/GenBank/DDBJ databases">
        <authorList>
            <person name="Hodson N. C."/>
            <person name="Mongue J. A."/>
            <person name="Jaron S. K."/>
        </authorList>
    </citation>
    <scope>NUCLEOTIDE SEQUENCE</scope>
</reference>